<comment type="similarity">
    <text evidence="1">Belongs to the peptidase S58 family.</text>
</comment>
<gene>
    <name evidence="2" type="ORF">HJG44_10880</name>
</gene>
<dbReference type="PANTHER" id="PTHR36512:SF3">
    <property type="entry name" value="BLR5678 PROTEIN"/>
    <property type="match status" value="1"/>
</dbReference>
<dbReference type="PANTHER" id="PTHR36512">
    <property type="entry name" value="D-AMINOPEPTIDASE"/>
    <property type="match status" value="1"/>
</dbReference>
<dbReference type="SUPFAM" id="SSF56266">
    <property type="entry name" value="DmpA/ArgJ-like"/>
    <property type="match status" value="1"/>
</dbReference>
<dbReference type="RefSeq" id="WP_171218398.1">
    <property type="nucleotide sequence ID" value="NZ_JABEPP010000003.1"/>
</dbReference>
<dbReference type="Gene3D" id="3.60.70.12">
    <property type="entry name" value="L-amino peptidase D-ALA esterase/amidase"/>
    <property type="match status" value="1"/>
</dbReference>
<dbReference type="InterPro" id="IPR016117">
    <property type="entry name" value="ArgJ-like_dom_sf"/>
</dbReference>
<reference evidence="2 3" key="1">
    <citation type="submission" date="2020-04" db="EMBL/GenBank/DDBJ databases">
        <title>Enterovirga sp. isolate from soil.</title>
        <authorList>
            <person name="Chea S."/>
            <person name="Kim D.-U."/>
        </authorList>
    </citation>
    <scope>NUCLEOTIDE SEQUENCE [LARGE SCALE GENOMIC DNA]</scope>
    <source>
        <strain evidence="2 3">DB1703</strain>
    </source>
</reference>
<dbReference type="AlphaFoldDB" id="A0A849I9Y1"/>
<sequence>MNGLRNLLTDVPGIRVGNAHDERLASGVTVALFDRPAVASVFVAGGGPAGRDQECLEPDRAVERIDAVVLSGGSGLGLDAATGAQAWLRERGRGIPVASVRVPIVPSAVLFDLLNGGDKNWGRFPPYRELAYAACEAASEDFALGTQGGGYGATTVDLKGGVGSASATTPSGYTVGALACVNAIGSAVVAGGPHFWAAPFEQGREFGGLGLPARLPDGARRFRWKGQREPATTLCLVATDATLGKAEARRLAIMAQGGLAKALSLSHAPMDGDTVFAVSTLAKPAEGGPELLTELGATASDCLARAIARGVHAATALPFPSALPAWSDLFGAGGG</sequence>
<accession>A0A849I9Y1</accession>
<comment type="caution">
    <text evidence="2">The sequence shown here is derived from an EMBL/GenBank/DDBJ whole genome shotgun (WGS) entry which is preliminary data.</text>
</comment>
<dbReference type="Pfam" id="PF03576">
    <property type="entry name" value="Peptidase_S58"/>
    <property type="match status" value="1"/>
</dbReference>
<dbReference type="CDD" id="cd02252">
    <property type="entry name" value="nylC_like"/>
    <property type="match status" value="1"/>
</dbReference>
<dbReference type="InterPro" id="IPR005321">
    <property type="entry name" value="Peptidase_S58_DmpA"/>
</dbReference>
<evidence type="ECO:0000313" key="3">
    <source>
        <dbReference type="Proteomes" id="UP000564885"/>
    </source>
</evidence>
<protein>
    <submittedName>
        <fullName evidence="2">P1 family peptidase</fullName>
    </submittedName>
</protein>
<evidence type="ECO:0000256" key="1">
    <source>
        <dbReference type="ARBA" id="ARBA00007068"/>
    </source>
</evidence>
<dbReference type="GO" id="GO:0004177">
    <property type="term" value="F:aminopeptidase activity"/>
    <property type="evidence" value="ECO:0007669"/>
    <property type="project" value="TreeGrafter"/>
</dbReference>
<organism evidence="2 3">
    <name type="scientific">Enterovirga aerilata</name>
    <dbReference type="NCBI Taxonomy" id="2730920"/>
    <lineage>
        <taxon>Bacteria</taxon>
        <taxon>Pseudomonadati</taxon>
        <taxon>Pseudomonadota</taxon>
        <taxon>Alphaproteobacteria</taxon>
        <taxon>Hyphomicrobiales</taxon>
        <taxon>Methylobacteriaceae</taxon>
        <taxon>Enterovirga</taxon>
    </lineage>
</organism>
<keyword evidence="3" id="KW-1185">Reference proteome</keyword>
<dbReference type="EMBL" id="JABEPP010000003">
    <property type="protein sequence ID" value="NNM72880.1"/>
    <property type="molecule type" value="Genomic_DNA"/>
</dbReference>
<proteinExistence type="inferred from homology"/>
<name>A0A849I9Y1_9HYPH</name>
<dbReference type="Proteomes" id="UP000564885">
    <property type="component" value="Unassembled WGS sequence"/>
</dbReference>
<evidence type="ECO:0000313" key="2">
    <source>
        <dbReference type="EMBL" id="NNM72880.1"/>
    </source>
</evidence>